<sequence>MSKLSFYPLKVTPFKQNCTFLFDEASLEAVVVDPGGDLDRIKDVIKSRNFRVKQIWITHGHIDHVGGAAQLKEDLSLQIIGPHKDDAMMMNNVEEQAKLLSVCMNERNTSSDHWLQDGDSVSVGKHVFKVFHCPGHSPGHVIYVNFENNFAHLGDTLFRDSIGKTDILHGNYQQLMNSINNKILPLGDEISFVCGHGPNSTIGRERRLNPFLKSNI</sequence>
<name>A0A0F4VHE3_9HYPH</name>
<dbReference type="InterPro" id="IPR036866">
    <property type="entry name" value="RibonucZ/Hydroxyglut_hydro"/>
</dbReference>
<dbReference type="InterPro" id="IPR051453">
    <property type="entry name" value="MBL_Glyoxalase_II"/>
</dbReference>
<dbReference type="InterPro" id="IPR001279">
    <property type="entry name" value="Metallo-B-lactamas"/>
</dbReference>
<dbReference type="PANTHER" id="PTHR46233">
    <property type="entry name" value="HYDROXYACYLGLUTATHIONE HYDROLASE GLOC"/>
    <property type="match status" value="1"/>
</dbReference>
<evidence type="ECO:0000256" key="2">
    <source>
        <dbReference type="ARBA" id="ARBA00022723"/>
    </source>
</evidence>
<evidence type="ECO:0000313" key="6">
    <source>
        <dbReference type="EMBL" id="KJZ82094.1"/>
    </source>
</evidence>
<evidence type="ECO:0000256" key="1">
    <source>
        <dbReference type="ARBA" id="ARBA00001947"/>
    </source>
</evidence>
<dbReference type="Gene3D" id="3.60.15.10">
    <property type="entry name" value="Ribonuclease Z/Hydroxyacylglutathione hydrolase-like"/>
    <property type="match status" value="1"/>
</dbReference>
<accession>A0A0F4VHE3</accession>
<keyword evidence="2" id="KW-0479">Metal-binding</keyword>
<gene>
    <name evidence="6" type="ORF">DJ66_0828</name>
</gene>
<dbReference type="RefSeq" id="WP_045960828.1">
    <property type="nucleotide sequence ID" value="NZ_JMTK01000002.1"/>
</dbReference>
<dbReference type="GO" id="GO:0016787">
    <property type="term" value="F:hydrolase activity"/>
    <property type="evidence" value="ECO:0007669"/>
    <property type="project" value="UniProtKB-KW"/>
</dbReference>
<dbReference type="GO" id="GO:0046872">
    <property type="term" value="F:metal ion binding"/>
    <property type="evidence" value="ECO:0007669"/>
    <property type="project" value="UniProtKB-KW"/>
</dbReference>
<evidence type="ECO:0000256" key="4">
    <source>
        <dbReference type="ARBA" id="ARBA00022833"/>
    </source>
</evidence>
<dbReference type="Proteomes" id="UP000033731">
    <property type="component" value="Unassembled WGS sequence"/>
</dbReference>
<evidence type="ECO:0000256" key="3">
    <source>
        <dbReference type="ARBA" id="ARBA00022801"/>
    </source>
</evidence>
<keyword evidence="4" id="KW-0862">Zinc</keyword>
<dbReference type="PATRIC" id="fig|556287.8.peg.826"/>
<proteinExistence type="predicted"/>
<organism evidence="6 7">
    <name type="scientific">Candidatus Liberibacter solanacearum</name>
    <dbReference type="NCBI Taxonomy" id="556287"/>
    <lineage>
        <taxon>Bacteria</taxon>
        <taxon>Pseudomonadati</taxon>
        <taxon>Pseudomonadota</taxon>
        <taxon>Alphaproteobacteria</taxon>
        <taxon>Hyphomicrobiales</taxon>
        <taxon>Rhizobiaceae</taxon>
        <taxon>Liberibacter</taxon>
    </lineage>
</organism>
<evidence type="ECO:0000259" key="5">
    <source>
        <dbReference type="SMART" id="SM00849"/>
    </source>
</evidence>
<evidence type="ECO:0000313" key="7">
    <source>
        <dbReference type="Proteomes" id="UP000033731"/>
    </source>
</evidence>
<dbReference type="SMART" id="SM00849">
    <property type="entry name" value="Lactamase_B"/>
    <property type="match status" value="1"/>
</dbReference>
<dbReference type="PANTHER" id="PTHR46233:SF3">
    <property type="entry name" value="HYDROXYACYLGLUTATHIONE HYDROLASE GLOC"/>
    <property type="match status" value="1"/>
</dbReference>
<keyword evidence="3" id="KW-0378">Hydrolase</keyword>
<feature type="domain" description="Metallo-beta-lactamase" evidence="5">
    <location>
        <begin position="15"/>
        <end position="196"/>
    </location>
</feature>
<protein>
    <submittedName>
        <fullName evidence="6">Putative metal-binding enzyme, YcbL-like protein</fullName>
    </submittedName>
</protein>
<comment type="cofactor">
    <cofactor evidence="1">
        <name>Zn(2+)</name>
        <dbReference type="ChEBI" id="CHEBI:29105"/>
    </cofactor>
</comment>
<dbReference type="Pfam" id="PF00753">
    <property type="entry name" value="Lactamase_B"/>
    <property type="match status" value="1"/>
</dbReference>
<dbReference type="SUPFAM" id="SSF56281">
    <property type="entry name" value="Metallo-hydrolase/oxidoreductase"/>
    <property type="match status" value="1"/>
</dbReference>
<comment type="caution">
    <text evidence="6">The sequence shown here is derived from an EMBL/GenBank/DDBJ whole genome shotgun (WGS) entry which is preliminary data.</text>
</comment>
<dbReference type="EMBL" id="JMTK01000002">
    <property type="protein sequence ID" value="KJZ82094.1"/>
    <property type="molecule type" value="Genomic_DNA"/>
</dbReference>
<dbReference type="AlphaFoldDB" id="A0A0F4VHE3"/>
<keyword evidence="7" id="KW-1185">Reference proteome</keyword>
<reference evidence="6 7" key="1">
    <citation type="journal article" date="2015" name="Phytopathology">
        <title>Genomes of Candidatus Liberibacter solanacearum haplotype A from New Zealand and the USA suggest significant genome plasticity in the species.</title>
        <authorList>
            <person name="Thompson S.M."/>
            <person name="Johnson C.P."/>
            <person name="Lu A.Y."/>
            <person name="Frampton R.A."/>
            <person name="Sullivan K.L."/>
            <person name="Fiers M.W."/>
            <person name="Crowhurst R.N."/>
            <person name="Pitman A.R."/>
            <person name="Scott I."/>
            <person name="Gudmestad N.C."/>
            <person name="Smith G.R."/>
        </authorList>
    </citation>
    <scope>NUCLEOTIDE SEQUENCE [LARGE SCALE GENOMIC DNA]</scope>
    <source>
        <strain evidence="6 7">LsoNZ1</strain>
    </source>
</reference>